<keyword evidence="1" id="KW-0472">Membrane</keyword>
<dbReference type="RefSeq" id="WP_379535008.1">
    <property type="nucleotide sequence ID" value="NZ_JBHSBI010000041.1"/>
</dbReference>
<gene>
    <name evidence="2" type="ORF">ACFOY2_48810</name>
</gene>
<evidence type="ECO:0008006" key="4">
    <source>
        <dbReference type="Google" id="ProtNLM"/>
    </source>
</evidence>
<keyword evidence="3" id="KW-1185">Reference proteome</keyword>
<evidence type="ECO:0000313" key="2">
    <source>
        <dbReference type="EMBL" id="MFC4015191.1"/>
    </source>
</evidence>
<proteinExistence type="predicted"/>
<evidence type="ECO:0000313" key="3">
    <source>
        <dbReference type="Proteomes" id="UP001595851"/>
    </source>
</evidence>
<evidence type="ECO:0000256" key="1">
    <source>
        <dbReference type="SAM" id="Phobius"/>
    </source>
</evidence>
<organism evidence="2 3">
    <name type="scientific">Nonomuraea purpurea</name>
    <dbReference type="NCBI Taxonomy" id="1849276"/>
    <lineage>
        <taxon>Bacteria</taxon>
        <taxon>Bacillati</taxon>
        <taxon>Actinomycetota</taxon>
        <taxon>Actinomycetes</taxon>
        <taxon>Streptosporangiales</taxon>
        <taxon>Streptosporangiaceae</taxon>
        <taxon>Nonomuraea</taxon>
    </lineage>
</organism>
<name>A0ABV8GQN7_9ACTN</name>
<dbReference type="InterPro" id="IPR036259">
    <property type="entry name" value="MFS_trans_sf"/>
</dbReference>
<keyword evidence="1" id="KW-0812">Transmembrane</keyword>
<comment type="caution">
    <text evidence="2">The sequence shown here is derived from an EMBL/GenBank/DDBJ whole genome shotgun (WGS) entry which is preliminary data.</text>
</comment>
<accession>A0ABV8GQN7</accession>
<dbReference type="SUPFAM" id="SSF103473">
    <property type="entry name" value="MFS general substrate transporter"/>
    <property type="match status" value="1"/>
</dbReference>
<sequence length="85" mass="8293">MSLVNTARQVGGAIGLAVLASIANTAATHSGAGDPASKIVHGYSIAFVASAAIAVLISLSALAARTPKTQPPAPVTAQPSRSTEA</sequence>
<keyword evidence="1" id="KW-1133">Transmembrane helix</keyword>
<feature type="transmembrane region" description="Helical" evidence="1">
    <location>
        <begin position="41"/>
        <end position="64"/>
    </location>
</feature>
<dbReference type="Proteomes" id="UP001595851">
    <property type="component" value="Unassembled WGS sequence"/>
</dbReference>
<dbReference type="EMBL" id="JBHSBI010000041">
    <property type="protein sequence ID" value="MFC4015191.1"/>
    <property type="molecule type" value="Genomic_DNA"/>
</dbReference>
<reference evidence="3" key="1">
    <citation type="journal article" date="2019" name="Int. J. Syst. Evol. Microbiol.">
        <title>The Global Catalogue of Microorganisms (GCM) 10K type strain sequencing project: providing services to taxonomists for standard genome sequencing and annotation.</title>
        <authorList>
            <consortium name="The Broad Institute Genomics Platform"/>
            <consortium name="The Broad Institute Genome Sequencing Center for Infectious Disease"/>
            <person name="Wu L."/>
            <person name="Ma J."/>
        </authorList>
    </citation>
    <scope>NUCLEOTIDE SEQUENCE [LARGE SCALE GENOMIC DNA]</scope>
    <source>
        <strain evidence="3">TBRC 1276</strain>
    </source>
</reference>
<protein>
    <recommendedName>
        <fullName evidence="4">MFS transporter</fullName>
    </recommendedName>
</protein>